<dbReference type="PROSITE" id="PS51194">
    <property type="entry name" value="HELICASE_CTER"/>
    <property type="match status" value="1"/>
</dbReference>
<evidence type="ECO:0000259" key="7">
    <source>
        <dbReference type="PROSITE" id="PS51194"/>
    </source>
</evidence>
<evidence type="ECO:0000259" key="6">
    <source>
        <dbReference type="PROSITE" id="PS51192"/>
    </source>
</evidence>
<dbReference type="InterPro" id="IPR014001">
    <property type="entry name" value="Helicase_ATP-bd"/>
</dbReference>
<evidence type="ECO:0000256" key="5">
    <source>
        <dbReference type="ARBA" id="ARBA00023118"/>
    </source>
</evidence>
<dbReference type="SMART" id="SM00487">
    <property type="entry name" value="DEXDc"/>
    <property type="match status" value="1"/>
</dbReference>
<dbReference type="Pfam" id="PF22590">
    <property type="entry name" value="Cas3-like_C_2"/>
    <property type="match status" value="1"/>
</dbReference>
<dbReference type="GO" id="GO:0005524">
    <property type="term" value="F:ATP binding"/>
    <property type="evidence" value="ECO:0007669"/>
    <property type="project" value="UniProtKB-KW"/>
</dbReference>
<dbReference type="PANTHER" id="PTHR47963">
    <property type="entry name" value="DEAD-BOX ATP-DEPENDENT RNA HELICASE 47, MITOCHONDRIAL"/>
    <property type="match status" value="1"/>
</dbReference>
<dbReference type="PROSITE" id="PS51192">
    <property type="entry name" value="HELICASE_ATP_BIND_1"/>
    <property type="match status" value="1"/>
</dbReference>
<name>A0A9X4RHM2_9CYAN</name>
<dbReference type="GO" id="GO:0003724">
    <property type="term" value="F:RNA helicase activity"/>
    <property type="evidence" value="ECO:0007669"/>
    <property type="project" value="TreeGrafter"/>
</dbReference>
<keyword evidence="3" id="KW-0347">Helicase</keyword>
<dbReference type="NCBIfam" id="TIGR01587">
    <property type="entry name" value="cas3_core"/>
    <property type="match status" value="1"/>
</dbReference>
<gene>
    <name evidence="8" type="primary">cas3</name>
    <name evidence="8" type="ORF">FEV09_08865</name>
</gene>
<keyword evidence="5" id="KW-0051">Antiviral defense</keyword>
<dbReference type="EMBL" id="VBTY01000058">
    <property type="protein sequence ID" value="MDG3494671.1"/>
    <property type="molecule type" value="Genomic_DNA"/>
</dbReference>
<evidence type="ECO:0000256" key="2">
    <source>
        <dbReference type="ARBA" id="ARBA00022801"/>
    </source>
</evidence>
<dbReference type="InterPro" id="IPR006474">
    <property type="entry name" value="Helicase_Cas3_CRISPR-ass_core"/>
</dbReference>
<dbReference type="PANTHER" id="PTHR47963:SF9">
    <property type="entry name" value="CRISPR-ASSOCIATED ENDONUCLEASE_HELICASE CAS3"/>
    <property type="match status" value="1"/>
</dbReference>
<dbReference type="Gene3D" id="3.40.50.300">
    <property type="entry name" value="P-loop containing nucleotide triphosphate hydrolases"/>
    <property type="match status" value="2"/>
</dbReference>
<sequence length="901" mass="104790">MSKRSFDFGRVFFPKNGHKIPQEILFQPLGNHVNNVRKLVHYWNLEDFPTANPIESQKRVSLAAHLHDIGKPQKFKLTLKLDSKKQPEFSYSFRGHRFLAESPNQPWVEMLAKGHHDFSVGDICRDTYILKNLAAKLSKDHPNLEIAERYKDILNLDSFAYARELFILEMCDQIEAEIACRFFEDKEQAESRAFMDFNIIEKDSEKGTYYIDPWIFNQDEFELTLAHWVMPTPENFKKALETVNDKTQDSQLTDQLNLAVKNWWESQPLQAKSLTNHVKIRRLPKDDLEKSDPLKLYQVLGKEPFSPNKMQRDLAQALDPISNPDPAIILKAPTSSGKTEAILFPALANDYRLFLVLPTRSLLEDQKERIESYLIRFSNLNENKDREISLVVDTGAQMDRWLFTNGKMSKPKVNSRRHLYKGNVILTTLDKFLYRYFSFGDKQKSFVFPHRIHHSNHGKTLICFDESHSYDEVAFTNFSSLVKSLYEAGRSLVLMTATMPKELSNQLDYLETLDYIDHSEMNQYHRERNFEWISNISRDPEKPEKSSEDFQNNFTQIILNEWNAKPNRRILAVVETVKDAVEIYKNLKNSLNIVSTDNRFLFLYHGRIADQLRPELYKQIKQRDDNGQPYILVTTSAIEVGCDLNSEVLISEICPPENLIQRAGRCNRKGNIKDAKVILVGDKIQDFANSLDDDGWTNYAETLVNLTNFDSKQISECISRSEHIDDYRVVELFSMLHEYVYGADLTCQPIHEKGLVITRSWTPSATLIYKNDEFVDKHGNKSFPKVTVPLDRLLQRDDNQFANTHVYERYYDVETTHWVLRPLRFGSAYSKDIVIEMSPNNDGACMYDGKEEYNYDPELGFVNLPGVFIKLRAKGFEEKLLCQHEDKKVIISYTKALDKED</sequence>
<feature type="domain" description="Helicase ATP-binding" evidence="6">
    <location>
        <begin position="319"/>
        <end position="517"/>
    </location>
</feature>
<dbReference type="GO" id="GO:0003723">
    <property type="term" value="F:RNA binding"/>
    <property type="evidence" value="ECO:0007669"/>
    <property type="project" value="TreeGrafter"/>
</dbReference>
<dbReference type="AlphaFoldDB" id="A0A9X4RHM2"/>
<dbReference type="Proteomes" id="UP001152872">
    <property type="component" value="Unassembled WGS sequence"/>
</dbReference>
<feature type="domain" description="Helicase C-terminal" evidence="7">
    <location>
        <begin position="553"/>
        <end position="725"/>
    </location>
</feature>
<dbReference type="GO" id="GO:0016787">
    <property type="term" value="F:hydrolase activity"/>
    <property type="evidence" value="ECO:0007669"/>
    <property type="project" value="UniProtKB-KW"/>
</dbReference>
<keyword evidence="4" id="KW-0067">ATP-binding</keyword>
<evidence type="ECO:0000256" key="1">
    <source>
        <dbReference type="ARBA" id="ARBA00022741"/>
    </source>
</evidence>
<dbReference type="RefSeq" id="WP_009626756.1">
    <property type="nucleotide sequence ID" value="NZ_VBTY01000058.1"/>
</dbReference>
<reference evidence="8" key="1">
    <citation type="submission" date="2019-05" db="EMBL/GenBank/DDBJ databases">
        <title>Whole genome sequencing of Pseudanabaena catenata USMAC16.</title>
        <authorList>
            <person name="Khan Z."/>
            <person name="Omar W.M."/>
            <person name="Convey P."/>
            <person name="Merican F."/>
            <person name="Najimudin N."/>
        </authorList>
    </citation>
    <scope>NUCLEOTIDE SEQUENCE</scope>
    <source>
        <strain evidence="8">USMAC16</strain>
    </source>
</reference>
<dbReference type="GO" id="GO:0051607">
    <property type="term" value="P:defense response to virus"/>
    <property type="evidence" value="ECO:0007669"/>
    <property type="project" value="UniProtKB-KW"/>
</dbReference>
<dbReference type="InterPro" id="IPR001650">
    <property type="entry name" value="Helicase_C-like"/>
</dbReference>
<evidence type="ECO:0000256" key="3">
    <source>
        <dbReference type="ARBA" id="ARBA00022806"/>
    </source>
</evidence>
<evidence type="ECO:0000313" key="9">
    <source>
        <dbReference type="Proteomes" id="UP001152872"/>
    </source>
</evidence>
<dbReference type="InterPro" id="IPR054712">
    <property type="entry name" value="Cas3-like_dom"/>
</dbReference>
<evidence type="ECO:0000313" key="8">
    <source>
        <dbReference type="EMBL" id="MDG3494671.1"/>
    </source>
</evidence>
<organism evidence="8 9">
    <name type="scientific">Pseudanabaena catenata USMAC16</name>
    <dbReference type="NCBI Taxonomy" id="1855837"/>
    <lineage>
        <taxon>Bacteria</taxon>
        <taxon>Bacillati</taxon>
        <taxon>Cyanobacteriota</taxon>
        <taxon>Cyanophyceae</taxon>
        <taxon>Pseudanabaenales</taxon>
        <taxon>Pseudanabaenaceae</taxon>
        <taxon>Pseudanabaena</taxon>
    </lineage>
</organism>
<dbReference type="InterPro" id="IPR050547">
    <property type="entry name" value="DEAD_box_RNA_helicases"/>
</dbReference>
<proteinExistence type="predicted"/>
<dbReference type="InterPro" id="IPR011545">
    <property type="entry name" value="DEAD/DEAH_box_helicase_dom"/>
</dbReference>
<evidence type="ECO:0000256" key="4">
    <source>
        <dbReference type="ARBA" id="ARBA00022840"/>
    </source>
</evidence>
<dbReference type="InterPro" id="IPR027417">
    <property type="entry name" value="P-loop_NTPase"/>
</dbReference>
<protein>
    <submittedName>
        <fullName evidence="8">CRISPR-associated helicase Cas3</fullName>
    </submittedName>
</protein>
<keyword evidence="1" id="KW-0547">Nucleotide-binding</keyword>
<dbReference type="Pfam" id="PF00270">
    <property type="entry name" value="DEAD"/>
    <property type="match status" value="1"/>
</dbReference>
<keyword evidence="9" id="KW-1185">Reference proteome</keyword>
<dbReference type="SUPFAM" id="SSF52540">
    <property type="entry name" value="P-loop containing nucleoside triphosphate hydrolases"/>
    <property type="match status" value="1"/>
</dbReference>
<keyword evidence="2" id="KW-0378">Hydrolase</keyword>
<accession>A0A9X4RHM2</accession>
<comment type="caution">
    <text evidence="8">The sequence shown here is derived from an EMBL/GenBank/DDBJ whole genome shotgun (WGS) entry which is preliminary data.</text>
</comment>